<dbReference type="RefSeq" id="WP_330086412.1">
    <property type="nucleotide sequence ID" value="NZ_JAUGZK010000002.1"/>
</dbReference>
<keyword evidence="1" id="KW-1133">Transmembrane helix</keyword>
<evidence type="ECO:0000313" key="3">
    <source>
        <dbReference type="Proteomes" id="UP001339167"/>
    </source>
</evidence>
<accession>A0ABU7JC37</accession>
<reference evidence="2 3" key="1">
    <citation type="submission" date="2023-06" db="EMBL/GenBank/DDBJ databases">
        <title>Alkalimonas sp., MEB004 an alkaliphilic bacterium isolated from Lonar Lake, India.</title>
        <authorList>
            <person name="Joshi A."/>
            <person name="Thite S."/>
        </authorList>
    </citation>
    <scope>NUCLEOTIDE SEQUENCE [LARGE SCALE GENOMIC DNA]</scope>
    <source>
        <strain evidence="2 3">MEB004</strain>
    </source>
</reference>
<sequence length="104" mass="11876">MSIHQKIIGFIYFVLGGVLFLLVGATALRNLHDMGMLQLLINVIFIPTLFLMSLAGLNLLRNKIWAFKLCLPTSLIGMVLLFPLGTILGIYYLWFYNQYVKHKT</sequence>
<dbReference type="Proteomes" id="UP001339167">
    <property type="component" value="Unassembled WGS sequence"/>
</dbReference>
<protein>
    <submittedName>
        <fullName evidence="2">Uncharacterized protein</fullName>
    </submittedName>
</protein>
<name>A0ABU7JC37_9GAMM</name>
<keyword evidence="1" id="KW-0472">Membrane</keyword>
<feature type="transmembrane region" description="Helical" evidence="1">
    <location>
        <begin position="69"/>
        <end position="94"/>
    </location>
</feature>
<gene>
    <name evidence="2" type="ORF">QWF21_02220</name>
</gene>
<evidence type="ECO:0000313" key="2">
    <source>
        <dbReference type="EMBL" id="MEE2023045.1"/>
    </source>
</evidence>
<proteinExistence type="predicted"/>
<comment type="caution">
    <text evidence="2">The sequence shown here is derived from an EMBL/GenBank/DDBJ whole genome shotgun (WGS) entry which is preliminary data.</text>
</comment>
<dbReference type="EMBL" id="JAUGZK010000002">
    <property type="protein sequence ID" value="MEE2023045.1"/>
    <property type="molecule type" value="Genomic_DNA"/>
</dbReference>
<keyword evidence="1" id="KW-0812">Transmembrane</keyword>
<feature type="transmembrane region" description="Helical" evidence="1">
    <location>
        <begin position="7"/>
        <end position="28"/>
    </location>
</feature>
<organism evidence="2 3">
    <name type="scientific">Alkalimonas mucilaginosa</name>
    <dbReference type="NCBI Taxonomy" id="3057676"/>
    <lineage>
        <taxon>Bacteria</taxon>
        <taxon>Pseudomonadati</taxon>
        <taxon>Pseudomonadota</taxon>
        <taxon>Gammaproteobacteria</taxon>
        <taxon>Alkalimonas</taxon>
    </lineage>
</organism>
<keyword evidence="3" id="KW-1185">Reference proteome</keyword>
<evidence type="ECO:0000256" key="1">
    <source>
        <dbReference type="SAM" id="Phobius"/>
    </source>
</evidence>
<feature type="transmembrane region" description="Helical" evidence="1">
    <location>
        <begin position="34"/>
        <end position="57"/>
    </location>
</feature>